<evidence type="ECO:0000256" key="2">
    <source>
        <dbReference type="ARBA" id="ARBA00009045"/>
    </source>
</evidence>
<sequence length="186" mass="20780">MWTLSAQRMRTERDPTAYKWMIDNFTQSWRNFRSGRIWTLITASFSHENIGHILFNGFTFFFMARPVLAMLGSRQFLFLYLGGGLFASVGSMAWNLIVKGRDAASYGASGAIYSVVSFLACVAPTMTFQLYGIIPVPAWLLVTGVFAYDTYSAINDKQRGTDTAGHVAGLLAGAGYYIIARRRRIL</sequence>
<dbReference type="InterPro" id="IPR022764">
    <property type="entry name" value="Peptidase_S54_rhomboid_dom"/>
</dbReference>
<comment type="similarity">
    <text evidence="2">Belongs to the peptidase S54 family.</text>
</comment>
<feature type="transmembrane region" description="Helical" evidence="7">
    <location>
        <begin position="163"/>
        <end position="180"/>
    </location>
</feature>
<keyword evidence="10" id="KW-1185">Reference proteome</keyword>
<feature type="domain" description="Peptidase S54 rhomboid" evidence="8">
    <location>
        <begin position="35"/>
        <end position="182"/>
    </location>
</feature>
<dbReference type="OrthoDB" id="418595at2759"/>
<evidence type="ECO:0000256" key="6">
    <source>
        <dbReference type="ARBA" id="ARBA00023136"/>
    </source>
</evidence>
<evidence type="ECO:0000256" key="4">
    <source>
        <dbReference type="ARBA" id="ARBA00022801"/>
    </source>
</evidence>
<dbReference type="GO" id="GO:0016020">
    <property type="term" value="C:membrane"/>
    <property type="evidence" value="ECO:0007669"/>
    <property type="project" value="UniProtKB-SubCell"/>
</dbReference>
<gene>
    <name evidence="9" type="ORF">LshimejAT787_0104790</name>
</gene>
<evidence type="ECO:0000313" key="10">
    <source>
        <dbReference type="Proteomes" id="UP001063166"/>
    </source>
</evidence>
<feature type="transmembrane region" description="Helical" evidence="7">
    <location>
        <begin position="37"/>
        <end position="64"/>
    </location>
</feature>
<feature type="transmembrane region" description="Helical" evidence="7">
    <location>
        <begin position="130"/>
        <end position="151"/>
    </location>
</feature>
<dbReference type="PANTHER" id="PTHR43731">
    <property type="entry name" value="RHOMBOID PROTEASE"/>
    <property type="match status" value="1"/>
</dbReference>
<dbReference type="InterPro" id="IPR050925">
    <property type="entry name" value="Rhomboid_protease_S54"/>
</dbReference>
<organism evidence="9 10">
    <name type="scientific">Lyophyllum shimeji</name>
    <name type="common">Hon-shimeji</name>
    <name type="synonym">Tricholoma shimeji</name>
    <dbReference type="NCBI Taxonomy" id="47721"/>
    <lineage>
        <taxon>Eukaryota</taxon>
        <taxon>Fungi</taxon>
        <taxon>Dikarya</taxon>
        <taxon>Basidiomycota</taxon>
        <taxon>Agaricomycotina</taxon>
        <taxon>Agaricomycetes</taxon>
        <taxon>Agaricomycetidae</taxon>
        <taxon>Agaricales</taxon>
        <taxon>Tricholomatineae</taxon>
        <taxon>Lyophyllaceae</taxon>
        <taxon>Lyophyllum</taxon>
    </lineage>
</organism>
<feature type="transmembrane region" description="Helical" evidence="7">
    <location>
        <begin position="76"/>
        <end position="97"/>
    </location>
</feature>
<evidence type="ECO:0000256" key="7">
    <source>
        <dbReference type="SAM" id="Phobius"/>
    </source>
</evidence>
<reference evidence="9" key="1">
    <citation type="submission" date="2022-07" db="EMBL/GenBank/DDBJ databases">
        <title>The genome of Lyophyllum shimeji provides insight into the initial evolution of ectomycorrhizal fungal genome.</title>
        <authorList>
            <person name="Kobayashi Y."/>
            <person name="Shibata T."/>
            <person name="Hirakawa H."/>
            <person name="Shigenobu S."/>
            <person name="Nishiyama T."/>
            <person name="Yamada A."/>
            <person name="Hasebe M."/>
            <person name="Kawaguchi M."/>
        </authorList>
    </citation>
    <scope>NUCLEOTIDE SEQUENCE</scope>
    <source>
        <strain evidence="9">AT787</strain>
    </source>
</reference>
<comment type="caution">
    <text evidence="9">The sequence shown here is derived from an EMBL/GenBank/DDBJ whole genome shotgun (WGS) entry which is preliminary data.</text>
</comment>
<name>A0A9P3UJP8_LYOSH</name>
<dbReference type="AlphaFoldDB" id="A0A9P3UJP8"/>
<keyword evidence="5 7" id="KW-1133">Transmembrane helix</keyword>
<proteinExistence type="inferred from homology"/>
<evidence type="ECO:0000256" key="5">
    <source>
        <dbReference type="ARBA" id="ARBA00022989"/>
    </source>
</evidence>
<dbReference type="EMBL" id="BRPK01000001">
    <property type="protein sequence ID" value="GLB33595.1"/>
    <property type="molecule type" value="Genomic_DNA"/>
</dbReference>
<keyword evidence="4" id="KW-0378">Hydrolase</keyword>
<accession>A0A9P3UJP8</accession>
<evidence type="ECO:0000256" key="3">
    <source>
        <dbReference type="ARBA" id="ARBA00022692"/>
    </source>
</evidence>
<dbReference type="InterPro" id="IPR035952">
    <property type="entry name" value="Rhomboid-like_sf"/>
</dbReference>
<feature type="transmembrane region" description="Helical" evidence="7">
    <location>
        <begin position="103"/>
        <end position="123"/>
    </location>
</feature>
<dbReference type="Proteomes" id="UP001063166">
    <property type="component" value="Unassembled WGS sequence"/>
</dbReference>
<evidence type="ECO:0000256" key="1">
    <source>
        <dbReference type="ARBA" id="ARBA00004141"/>
    </source>
</evidence>
<dbReference type="GO" id="GO:0006465">
    <property type="term" value="P:signal peptide processing"/>
    <property type="evidence" value="ECO:0007669"/>
    <property type="project" value="TreeGrafter"/>
</dbReference>
<dbReference type="SUPFAM" id="SSF144091">
    <property type="entry name" value="Rhomboid-like"/>
    <property type="match status" value="1"/>
</dbReference>
<comment type="subcellular location">
    <subcellularLocation>
        <location evidence="1">Membrane</location>
        <topology evidence="1">Multi-pass membrane protein</topology>
    </subcellularLocation>
</comment>
<dbReference type="GO" id="GO:0004252">
    <property type="term" value="F:serine-type endopeptidase activity"/>
    <property type="evidence" value="ECO:0007669"/>
    <property type="project" value="InterPro"/>
</dbReference>
<dbReference type="PANTHER" id="PTHR43731:SF14">
    <property type="entry name" value="PRESENILIN-ASSOCIATED RHOMBOID-LIKE PROTEIN, MITOCHONDRIAL"/>
    <property type="match status" value="1"/>
</dbReference>
<keyword evidence="6 7" id="KW-0472">Membrane</keyword>
<keyword evidence="3 7" id="KW-0812">Transmembrane</keyword>
<protein>
    <submittedName>
        <fullName evidence="9">Rhomboid</fullName>
    </submittedName>
</protein>
<evidence type="ECO:0000313" key="9">
    <source>
        <dbReference type="EMBL" id="GLB33595.1"/>
    </source>
</evidence>
<dbReference type="Pfam" id="PF01694">
    <property type="entry name" value="Rhomboid"/>
    <property type="match status" value="1"/>
</dbReference>
<evidence type="ECO:0000259" key="8">
    <source>
        <dbReference type="Pfam" id="PF01694"/>
    </source>
</evidence>
<dbReference type="Gene3D" id="1.20.1540.10">
    <property type="entry name" value="Rhomboid-like"/>
    <property type="match status" value="1"/>
</dbReference>